<organism evidence="2 3">
    <name type="scientific">Mya arenaria</name>
    <name type="common">Soft-shell clam</name>
    <dbReference type="NCBI Taxonomy" id="6604"/>
    <lineage>
        <taxon>Eukaryota</taxon>
        <taxon>Metazoa</taxon>
        <taxon>Spiralia</taxon>
        <taxon>Lophotrochozoa</taxon>
        <taxon>Mollusca</taxon>
        <taxon>Bivalvia</taxon>
        <taxon>Autobranchia</taxon>
        <taxon>Heteroconchia</taxon>
        <taxon>Euheterodonta</taxon>
        <taxon>Imparidentia</taxon>
        <taxon>Neoheterodontei</taxon>
        <taxon>Myida</taxon>
        <taxon>Myoidea</taxon>
        <taxon>Myidae</taxon>
        <taxon>Mya</taxon>
    </lineage>
</organism>
<feature type="chain" id="PRO_5046292435" evidence="1">
    <location>
        <begin position="22"/>
        <end position="95"/>
    </location>
</feature>
<keyword evidence="1" id="KW-0732">Signal</keyword>
<reference evidence="2" key="1">
    <citation type="submission" date="2022-11" db="EMBL/GenBank/DDBJ databases">
        <title>Centuries of genome instability and evolution in soft-shell clam transmissible cancer (bioRxiv).</title>
        <authorList>
            <person name="Hart S.F.M."/>
            <person name="Yonemitsu M.A."/>
            <person name="Giersch R.M."/>
            <person name="Beal B.F."/>
            <person name="Arriagada G."/>
            <person name="Davis B.W."/>
            <person name="Ostrander E.A."/>
            <person name="Goff S.P."/>
            <person name="Metzger M.J."/>
        </authorList>
    </citation>
    <scope>NUCLEOTIDE SEQUENCE</scope>
    <source>
        <strain evidence="2">MELC-2E11</strain>
        <tissue evidence="2">Siphon/mantle</tissue>
    </source>
</reference>
<proteinExistence type="predicted"/>
<sequence length="95" mass="11046">MYAAVLFLCSVGILYIRGCEGGYCTQYYTCSYSCYRQTTYYTNCGFLWLSRCTRYRSALDTCYKLCNRSECCTGYQGSTCDQRMLLLNHSTFFDT</sequence>
<feature type="signal peptide" evidence="1">
    <location>
        <begin position="1"/>
        <end position="21"/>
    </location>
</feature>
<accession>A0ABY7E3Y6</accession>
<name>A0ABY7E3Y6_MYAAR</name>
<feature type="non-terminal residue" evidence="2">
    <location>
        <position position="1"/>
    </location>
</feature>
<dbReference type="Proteomes" id="UP001164746">
    <property type="component" value="Chromosome 5"/>
</dbReference>
<keyword evidence="3" id="KW-1185">Reference proteome</keyword>
<protein>
    <submittedName>
        <fullName evidence="2">Uncharacterized protein</fullName>
    </submittedName>
</protein>
<evidence type="ECO:0000313" key="2">
    <source>
        <dbReference type="EMBL" id="WAR04560.1"/>
    </source>
</evidence>
<evidence type="ECO:0000313" key="3">
    <source>
        <dbReference type="Proteomes" id="UP001164746"/>
    </source>
</evidence>
<gene>
    <name evidence="2" type="ORF">MAR_019929</name>
</gene>
<evidence type="ECO:0000256" key="1">
    <source>
        <dbReference type="SAM" id="SignalP"/>
    </source>
</evidence>
<dbReference type="EMBL" id="CP111016">
    <property type="protein sequence ID" value="WAR04560.1"/>
    <property type="molecule type" value="Genomic_DNA"/>
</dbReference>